<accession>A0AA35M2W4</accession>
<reference evidence="4" key="1">
    <citation type="submission" date="2023-01" db="EMBL/GenBank/DDBJ databases">
        <authorList>
            <person name="Piombo E."/>
        </authorList>
    </citation>
    <scope>NUCLEOTIDE SEQUENCE</scope>
</reference>
<dbReference type="InterPro" id="IPR058329">
    <property type="entry name" value="Arp1_N"/>
</dbReference>
<dbReference type="Pfam" id="PF26053">
    <property type="entry name" value="DUF8016"/>
    <property type="match status" value="1"/>
</dbReference>
<name>A0AA35M2W4_9HYPO</name>
<keyword evidence="1" id="KW-0732">Signal</keyword>
<comment type="caution">
    <text evidence="4">The sequence shown here is derived from an EMBL/GenBank/DDBJ whole genome shotgun (WGS) entry which is preliminary data.</text>
</comment>
<feature type="domain" description="Amidase" evidence="2">
    <location>
        <begin position="194"/>
        <end position="353"/>
    </location>
</feature>
<feature type="chain" id="PRO_5041222741" description="Amidase domain-containing protein" evidence="1">
    <location>
        <begin position="19"/>
        <end position="356"/>
    </location>
</feature>
<organism evidence="4 5">
    <name type="scientific">Clonostachys chloroleuca</name>
    <dbReference type="NCBI Taxonomy" id="1926264"/>
    <lineage>
        <taxon>Eukaryota</taxon>
        <taxon>Fungi</taxon>
        <taxon>Dikarya</taxon>
        <taxon>Ascomycota</taxon>
        <taxon>Pezizomycotina</taxon>
        <taxon>Sordariomycetes</taxon>
        <taxon>Hypocreomycetidae</taxon>
        <taxon>Hypocreales</taxon>
        <taxon>Bionectriaceae</taxon>
        <taxon>Clonostachys</taxon>
    </lineage>
</organism>
<feature type="non-terminal residue" evidence="4">
    <location>
        <position position="356"/>
    </location>
</feature>
<evidence type="ECO:0008006" key="6">
    <source>
        <dbReference type="Google" id="ProtNLM"/>
    </source>
</evidence>
<keyword evidence="5" id="KW-1185">Reference proteome</keyword>
<feature type="signal peptide" evidence="1">
    <location>
        <begin position="1"/>
        <end position="18"/>
    </location>
</feature>
<dbReference type="Gene3D" id="3.90.1300.10">
    <property type="entry name" value="Amidase signature (AS) domain"/>
    <property type="match status" value="1"/>
</dbReference>
<evidence type="ECO:0000259" key="3">
    <source>
        <dbReference type="Pfam" id="PF26053"/>
    </source>
</evidence>
<dbReference type="SUPFAM" id="SSF75304">
    <property type="entry name" value="Amidase signature (AS) enzymes"/>
    <property type="match status" value="1"/>
</dbReference>
<evidence type="ECO:0000259" key="2">
    <source>
        <dbReference type="Pfam" id="PF01425"/>
    </source>
</evidence>
<dbReference type="Pfam" id="PF01425">
    <property type="entry name" value="Amidase"/>
    <property type="match status" value="1"/>
</dbReference>
<dbReference type="PANTHER" id="PTHR46310">
    <property type="entry name" value="AMIDASE 1"/>
    <property type="match status" value="1"/>
</dbReference>
<dbReference type="Proteomes" id="UP001160390">
    <property type="component" value="Unassembled WGS sequence"/>
</dbReference>
<dbReference type="EMBL" id="CABFNP030000902">
    <property type="protein sequence ID" value="CAI6089104.1"/>
    <property type="molecule type" value="Genomic_DNA"/>
</dbReference>
<dbReference type="PANTHER" id="PTHR46310:SF7">
    <property type="entry name" value="AMIDASE 1"/>
    <property type="match status" value="1"/>
</dbReference>
<evidence type="ECO:0000313" key="5">
    <source>
        <dbReference type="Proteomes" id="UP001160390"/>
    </source>
</evidence>
<proteinExistence type="predicted"/>
<dbReference type="InterPro" id="IPR023631">
    <property type="entry name" value="Amidase_dom"/>
</dbReference>
<dbReference type="AlphaFoldDB" id="A0AA35M2W4"/>
<sequence length="356" mass="37912">MIPHWVALLATLAATASGALVSTGTSVKLNDIYYFISPFSQGQAYDPSDSRKYSGAIEFTPVTVVAQPLPETSLDNLFEDWISRDDVWQQGFLETIFLSGLSKPNSSTERNYLGSTRSIILPLQSTSALSGPYFLQTSTGNLHSAYRLYEDFAGAFTQSLLQRPDEGFQTLSAQVPGSASVTIGVPSRLYYTPSKSKPLAGIRIGVKDIFALTGVKRSNGNRAWYGLYPPANITGTAVQNLIDSGAIIVGIQKLSQFANGETATADWVDYHSPFNPRGGGYQDTSSSSAGAGSSVASYDWLDLALGSDTGGSIRGPAGVQGLFGNRPTHGLLSLDNVMPMSPKLDTAGFLARDPLV</sequence>
<gene>
    <name evidence="4" type="ORF">CCHLO57077_00013781</name>
</gene>
<protein>
    <recommendedName>
        <fullName evidence="6">Amidase domain-containing protein</fullName>
    </recommendedName>
</protein>
<feature type="domain" description="Scytalone dehydratase-like protein Arp1 N-terminal" evidence="3">
    <location>
        <begin position="46"/>
        <end position="113"/>
    </location>
</feature>
<dbReference type="InterPro" id="IPR036928">
    <property type="entry name" value="AS_sf"/>
</dbReference>
<evidence type="ECO:0000256" key="1">
    <source>
        <dbReference type="SAM" id="SignalP"/>
    </source>
</evidence>
<evidence type="ECO:0000313" key="4">
    <source>
        <dbReference type="EMBL" id="CAI6089104.1"/>
    </source>
</evidence>